<proteinExistence type="predicted"/>
<accession>A0A4P7HKU3</accession>
<evidence type="ECO:0000313" key="2">
    <source>
        <dbReference type="EMBL" id="QBX34270.1"/>
    </source>
</evidence>
<dbReference type="RefSeq" id="WP_135312559.1">
    <property type="nucleotide sequence ID" value="NZ_CP038439.1"/>
</dbReference>
<feature type="region of interest" description="Disordered" evidence="1">
    <location>
        <begin position="91"/>
        <end position="176"/>
    </location>
</feature>
<dbReference type="KEGG" id="plia:E4191_05725"/>
<feature type="compositionally biased region" description="Basic and acidic residues" evidence="1">
    <location>
        <begin position="103"/>
        <end position="130"/>
    </location>
</feature>
<evidence type="ECO:0000256" key="1">
    <source>
        <dbReference type="SAM" id="MobiDB-lite"/>
    </source>
</evidence>
<organism evidence="2 3">
    <name type="scientific">Paracoccus liaowanqingii</name>
    <dbReference type="NCBI Taxonomy" id="2560053"/>
    <lineage>
        <taxon>Bacteria</taxon>
        <taxon>Pseudomonadati</taxon>
        <taxon>Pseudomonadota</taxon>
        <taxon>Alphaproteobacteria</taxon>
        <taxon>Rhodobacterales</taxon>
        <taxon>Paracoccaceae</taxon>
        <taxon>Paracoccus</taxon>
    </lineage>
</organism>
<dbReference type="EMBL" id="CP038439">
    <property type="protein sequence ID" value="QBX34270.1"/>
    <property type="molecule type" value="Genomic_DNA"/>
</dbReference>
<gene>
    <name evidence="2" type="ORF">E4191_05725</name>
</gene>
<feature type="compositionally biased region" description="Basic residues" evidence="1">
    <location>
        <begin position="160"/>
        <end position="172"/>
    </location>
</feature>
<evidence type="ECO:0000313" key="3">
    <source>
        <dbReference type="Proteomes" id="UP000296374"/>
    </source>
</evidence>
<name>A0A4P7HKU3_9RHOB</name>
<reference evidence="3" key="1">
    <citation type="submission" date="2019-03" db="EMBL/GenBank/DDBJ databases">
        <authorList>
            <person name="Li J."/>
        </authorList>
    </citation>
    <scope>NUCLEOTIDE SEQUENCE [LARGE SCALE GENOMIC DNA]</scope>
    <source>
        <strain evidence="3">2251</strain>
    </source>
</reference>
<dbReference type="AlphaFoldDB" id="A0A4P7HKU3"/>
<sequence>MKMDNSDNTPPDKEFTELLPASPISIQDDLVIRPGQSDIGVKWSLLRFNKTNPDLAALVYRAKLIHYLNRYHMDVSWRDIITPLQQEVMDQGRQCSGRRKYAKEKGSPVRSYRRDLNQTDDERRAEDAARKRQSRAAQVLQPSMRKTDLSTMSVEEQASHRRQKARERKQKQREKDRLLARMTPEEAMQHECDIVEAEKAKLLEIIIALRNESETNT</sequence>
<protein>
    <submittedName>
        <fullName evidence="2">Uncharacterized protein</fullName>
    </submittedName>
</protein>
<dbReference type="Proteomes" id="UP000296374">
    <property type="component" value="Chromosome"/>
</dbReference>